<dbReference type="EC" id="2.3.-.-" evidence="4"/>
<dbReference type="Gene3D" id="3.40.630.30">
    <property type="match status" value="1"/>
</dbReference>
<sequence length="163" mass="17859">MLRFHPVKTAADEAAVLAIYQSNPDYFALTEQPAPTLAMVQEDAAARPAEVSKWDKHYGLLKVDDRPVGVLDRLNGYPEADIVYIGLLMLAKSEQGQGLGQRVIRGLRKQFKQQGFKRLRVAVVSANTGALTFWEQLGFKPLGESQAQVGAAPQAVVILEQAL</sequence>
<evidence type="ECO:0000313" key="4">
    <source>
        <dbReference type="EMBL" id="MFD1398047.1"/>
    </source>
</evidence>
<gene>
    <name evidence="4" type="ORF">ACFQ41_01845</name>
</gene>
<evidence type="ECO:0000259" key="3">
    <source>
        <dbReference type="PROSITE" id="PS51186"/>
    </source>
</evidence>
<dbReference type="PANTHER" id="PTHR43877">
    <property type="entry name" value="AMINOALKYLPHOSPHONATE N-ACETYLTRANSFERASE-RELATED-RELATED"/>
    <property type="match status" value="1"/>
</dbReference>
<dbReference type="InterPro" id="IPR050832">
    <property type="entry name" value="Bact_Acetyltransf"/>
</dbReference>
<name>A0ABW4BG45_9LACO</name>
<dbReference type="InterPro" id="IPR000182">
    <property type="entry name" value="GNAT_dom"/>
</dbReference>
<keyword evidence="1 4" id="KW-0808">Transferase</keyword>
<dbReference type="PANTHER" id="PTHR43877:SF2">
    <property type="entry name" value="AMINOALKYLPHOSPHONATE N-ACETYLTRANSFERASE-RELATED"/>
    <property type="match status" value="1"/>
</dbReference>
<dbReference type="Proteomes" id="UP001597199">
    <property type="component" value="Unassembled WGS sequence"/>
</dbReference>
<dbReference type="InterPro" id="IPR016181">
    <property type="entry name" value="Acyl_CoA_acyltransferase"/>
</dbReference>
<proteinExistence type="predicted"/>
<protein>
    <submittedName>
        <fullName evidence="4">GNAT family N-acetyltransferase</fullName>
        <ecNumber evidence="4">2.3.-.-</ecNumber>
    </submittedName>
</protein>
<dbReference type="CDD" id="cd04301">
    <property type="entry name" value="NAT_SF"/>
    <property type="match status" value="1"/>
</dbReference>
<keyword evidence="5" id="KW-1185">Reference proteome</keyword>
<evidence type="ECO:0000313" key="5">
    <source>
        <dbReference type="Proteomes" id="UP001597199"/>
    </source>
</evidence>
<accession>A0ABW4BG45</accession>
<feature type="domain" description="N-acetyltransferase" evidence="3">
    <location>
        <begin position="2"/>
        <end position="163"/>
    </location>
</feature>
<dbReference type="RefSeq" id="WP_204118599.1">
    <property type="nucleotide sequence ID" value="NZ_BOLV01000006.1"/>
</dbReference>
<dbReference type="Pfam" id="PF00583">
    <property type="entry name" value="Acetyltransf_1"/>
    <property type="match status" value="1"/>
</dbReference>
<dbReference type="EMBL" id="JBHTOA010000015">
    <property type="protein sequence ID" value="MFD1398047.1"/>
    <property type="molecule type" value="Genomic_DNA"/>
</dbReference>
<organism evidence="4 5">
    <name type="scientific">Lacticaseibacillus suilingensis</name>
    <dbReference type="NCBI Taxonomy" id="2799577"/>
    <lineage>
        <taxon>Bacteria</taxon>
        <taxon>Bacillati</taxon>
        <taxon>Bacillota</taxon>
        <taxon>Bacilli</taxon>
        <taxon>Lactobacillales</taxon>
        <taxon>Lactobacillaceae</taxon>
        <taxon>Lacticaseibacillus</taxon>
    </lineage>
</organism>
<evidence type="ECO:0000256" key="2">
    <source>
        <dbReference type="ARBA" id="ARBA00023315"/>
    </source>
</evidence>
<dbReference type="GO" id="GO:0016746">
    <property type="term" value="F:acyltransferase activity"/>
    <property type="evidence" value="ECO:0007669"/>
    <property type="project" value="UniProtKB-KW"/>
</dbReference>
<comment type="caution">
    <text evidence="4">The sequence shown here is derived from an EMBL/GenBank/DDBJ whole genome shotgun (WGS) entry which is preliminary data.</text>
</comment>
<dbReference type="PROSITE" id="PS51186">
    <property type="entry name" value="GNAT"/>
    <property type="match status" value="1"/>
</dbReference>
<evidence type="ECO:0000256" key="1">
    <source>
        <dbReference type="ARBA" id="ARBA00022679"/>
    </source>
</evidence>
<keyword evidence="2 4" id="KW-0012">Acyltransferase</keyword>
<dbReference type="SUPFAM" id="SSF55729">
    <property type="entry name" value="Acyl-CoA N-acyltransferases (Nat)"/>
    <property type="match status" value="1"/>
</dbReference>
<reference evidence="5" key="1">
    <citation type="journal article" date="2019" name="Int. J. Syst. Evol. Microbiol.">
        <title>The Global Catalogue of Microorganisms (GCM) 10K type strain sequencing project: providing services to taxonomists for standard genome sequencing and annotation.</title>
        <authorList>
            <consortium name="The Broad Institute Genomics Platform"/>
            <consortium name="The Broad Institute Genome Sequencing Center for Infectious Disease"/>
            <person name="Wu L."/>
            <person name="Ma J."/>
        </authorList>
    </citation>
    <scope>NUCLEOTIDE SEQUENCE [LARGE SCALE GENOMIC DNA]</scope>
    <source>
        <strain evidence="5">CCM 9110</strain>
    </source>
</reference>